<evidence type="ECO:0000313" key="3">
    <source>
        <dbReference type="EMBL" id="PTX50411.1"/>
    </source>
</evidence>
<feature type="signal peptide" evidence="1">
    <location>
        <begin position="1"/>
        <end position="21"/>
    </location>
</feature>
<feature type="domain" description="Phytase-like" evidence="2">
    <location>
        <begin position="41"/>
        <end position="280"/>
    </location>
</feature>
<dbReference type="InterPro" id="IPR014567">
    <property type="entry name" value="UCP031900"/>
</dbReference>
<dbReference type="InterPro" id="IPR027372">
    <property type="entry name" value="Phytase-like_dom"/>
</dbReference>
<dbReference type="Gene3D" id="2.130.10.10">
    <property type="entry name" value="YVTN repeat-like/Quinoprotein amine dehydrogenase"/>
    <property type="match status" value="1"/>
</dbReference>
<dbReference type="InterPro" id="IPR015943">
    <property type="entry name" value="WD40/YVTN_repeat-like_dom_sf"/>
</dbReference>
<dbReference type="EMBL" id="QBKP01000005">
    <property type="protein sequence ID" value="PTX50411.1"/>
    <property type="molecule type" value="Genomic_DNA"/>
</dbReference>
<feature type="chain" id="PRO_5015722828" description="Phytase-like domain-containing protein" evidence="1">
    <location>
        <begin position="22"/>
        <end position="295"/>
    </location>
</feature>
<comment type="caution">
    <text evidence="3">The sequence shown here is derived from an EMBL/GenBank/DDBJ whole genome shotgun (WGS) entry which is preliminary data.</text>
</comment>
<organism evidence="3 4">
    <name type="scientific">Gemmobacter caeni</name>
    <dbReference type="NCBI Taxonomy" id="589035"/>
    <lineage>
        <taxon>Bacteria</taxon>
        <taxon>Pseudomonadati</taxon>
        <taxon>Pseudomonadota</taxon>
        <taxon>Alphaproteobacteria</taxon>
        <taxon>Rhodobacterales</taxon>
        <taxon>Paracoccaceae</taxon>
        <taxon>Gemmobacter</taxon>
    </lineage>
</organism>
<reference evidence="3 4" key="1">
    <citation type="submission" date="2018-04" db="EMBL/GenBank/DDBJ databases">
        <title>Genomic Encyclopedia of Archaeal and Bacterial Type Strains, Phase II (KMG-II): from individual species to whole genera.</title>
        <authorList>
            <person name="Goeker M."/>
        </authorList>
    </citation>
    <scope>NUCLEOTIDE SEQUENCE [LARGE SCALE GENOMIC DNA]</scope>
    <source>
        <strain evidence="3 4">DSM 21823</strain>
    </source>
</reference>
<dbReference type="Pfam" id="PF13449">
    <property type="entry name" value="Phytase-like"/>
    <property type="match status" value="1"/>
</dbReference>
<dbReference type="OrthoDB" id="9798693at2"/>
<dbReference type="SUPFAM" id="SSF101898">
    <property type="entry name" value="NHL repeat"/>
    <property type="match status" value="1"/>
</dbReference>
<sequence length="295" mass="32312">MRRRSVITLILACGLALEGSASPTEAPGHIGRFVWRSDDPRMGGMSGLEISDEGLRFTALSDRGGWTSGRLLRDGSGRITGIEAAPVQPLRGKGKEPLAAGRNDSEGLAIAPDGTAYVSFEGVARVLRYARMGAGAENLPTPPAFAKMQRNSSLEALAIGPDGTLYTMPERSGREDRPFPVWRFRNGGWDQPFTIPREGSFLPVGADFGPDGRLYLLERQFRGLMGFASRVRRFNVTGNQIDSGETVLQTRAGQHDNLEGIAVWRDAQGIRLTLIADDNFRFFQTTEIVEYRLPD</sequence>
<dbReference type="AlphaFoldDB" id="A0A2T6B2X6"/>
<protein>
    <recommendedName>
        <fullName evidence="2">Phytase-like domain-containing protein</fullName>
    </recommendedName>
</protein>
<proteinExistence type="predicted"/>
<dbReference type="RefSeq" id="WP_108128674.1">
    <property type="nucleotide sequence ID" value="NZ_QBKP01000005.1"/>
</dbReference>
<gene>
    <name evidence="3" type="ORF">C8N34_10555</name>
</gene>
<evidence type="ECO:0000256" key="1">
    <source>
        <dbReference type="SAM" id="SignalP"/>
    </source>
</evidence>
<evidence type="ECO:0000259" key="2">
    <source>
        <dbReference type="Pfam" id="PF13449"/>
    </source>
</evidence>
<keyword evidence="1" id="KW-0732">Signal</keyword>
<dbReference type="Proteomes" id="UP000244224">
    <property type="component" value="Unassembled WGS sequence"/>
</dbReference>
<evidence type="ECO:0000313" key="4">
    <source>
        <dbReference type="Proteomes" id="UP000244224"/>
    </source>
</evidence>
<dbReference type="PIRSF" id="PIRSF031900">
    <property type="entry name" value="UCP031900"/>
    <property type="match status" value="1"/>
</dbReference>
<name>A0A2T6B2X6_9RHOB</name>
<keyword evidence="4" id="KW-1185">Reference proteome</keyword>
<accession>A0A2T6B2X6</accession>